<dbReference type="RefSeq" id="WP_145732489.1">
    <property type="nucleotide sequence ID" value="NZ_VITR01000006.1"/>
</dbReference>
<gene>
    <name evidence="1" type="ORF">FBZ90_106281</name>
</gene>
<comment type="caution">
    <text evidence="1">The sequence shown here is derived from an EMBL/GenBank/DDBJ whole genome shotgun (WGS) entry which is preliminary data.</text>
</comment>
<dbReference type="GO" id="GO:0044571">
    <property type="term" value="P:[2Fe-2S] cluster assembly"/>
    <property type="evidence" value="ECO:0007669"/>
    <property type="project" value="InterPro"/>
</dbReference>
<evidence type="ECO:0000313" key="2">
    <source>
        <dbReference type="Proteomes" id="UP000315751"/>
    </source>
</evidence>
<reference evidence="1 2" key="1">
    <citation type="submission" date="2019-06" db="EMBL/GenBank/DDBJ databases">
        <title>Genomic Encyclopedia of Type Strains, Phase IV (KMG-V): Genome sequencing to study the core and pangenomes of soil and plant-associated prokaryotes.</title>
        <authorList>
            <person name="Whitman W."/>
        </authorList>
    </citation>
    <scope>NUCLEOTIDE SEQUENCE [LARGE SCALE GENOMIC DNA]</scope>
    <source>
        <strain evidence="1 2">BR 11622</strain>
    </source>
</reference>
<dbReference type="Gene3D" id="1.10.287.110">
    <property type="entry name" value="DnaJ domain"/>
    <property type="match status" value="1"/>
</dbReference>
<dbReference type="EMBL" id="VITR01000006">
    <property type="protein sequence ID" value="TWB42679.1"/>
    <property type="molecule type" value="Genomic_DNA"/>
</dbReference>
<organism evidence="1 2">
    <name type="scientific">Nitrospirillum amazonense</name>
    <dbReference type="NCBI Taxonomy" id="28077"/>
    <lineage>
        <taxon>Bacteria</taxon>
        <taxon>Pseudomonadati</taxon>
        <taxon>Pseudomonadota</taxon>
        <taxon>Alphaproteobacteria</taxon>
        <taxon>Rhodospirillales</taxon>
        <taxon>Azospirillaceae</taxon>
        <taxon>Nitrospirillum</taxon>
    </lineage>
</organism>
<dbReference type="OrthoDB" id="287587at2"/>
<dbReference type="GO" id="GO:0051087">
    <property type="term" value="F:protein-folding chaperone binding"/>
    <property type="evidence" value="ECO:0007669"/>
    <property type="project" value="InterPro"/>
</dbReference>
<evidence type="ECO:0000313" key="1">
    <source>
        <dbReference type="EMBL" id="TWB42679.1"/>
    </source>
</evidence>
<sequence length="230" mass="24075">MVEGTGGTEGPRNGVGQGVSGVVPGGMSDCWACGKPVSGRALFCHNCGAIQPPADLDAFARLNLERRFDVERAVLDRQRAGFTRILAPERLKTRGPQERALADRHRQAVEQAYAILRDPAARARYLLDLVRPEGPLPGTPGKGPEDADMADLAAQVADLHAANPVDEDLLEQATLGVIGAIAGALVDLSAAFHTDNLAAVPPLADRLSLCQQLGEALGAVTPPANDPAND</sequence>
<protein>
    <submittedName>
        <fullName evidence="1">Molecular chaperone HscB</fullName>
    </submittedName>
</protein>
<dbReference type="InterPro" id="IPR036869">
    <property type="entry name" value="J_dom_sf"/>
</dbReference>
<dbReference type="AlphaFoldDB" id="A0A560HA62"/>
<accession>A0A560HA62</accession>
<dbReference type="PANTHER" id="PTHR14021:SF15">
    <property type="entry name" value="IRON-SULFUR CLUSTER CO-CHAPERONE PROTEIN HSCB"/>
    <property type="match status" value="1"/>
</dbReference>
<name>A0A560HA62_9PROT</name>
<dbReference type="GO" id="GO:0001671">
    <property type="term" value="F:ATPase activator activity"/>
    <property type="evidence" value="ECO:0007669"/>
    <property type="project" value="InterPro"/>
</dbReference>
<keyword evidence="2" id="KW-1185">Reference proteome</keyword>
<dbReference type="InterPro" id="IPR004640">
    <property type="entry name" value="HscB"/>
</dbReference>
<dbReference type="PANTHER" id="PTHR14021">
    <property type="entry name" value="IRON-SULFUR CLUSTER CO-CHAPERONE PROTEIN HSCB"/>
    <property type="match status" value="1"/>
</dbReference>
<proteinExistence type="predicted"/>
<dbReference type="Proteomes" id="UP000315751">
    <property type="component" value="Unassembled WGS sequence"/>
</dbReference>
<dbReference type="SUPFAM" id="SSF46565">
    <property type="entry name" value="Chaperone J-domain"/>
    <property type="match status" value="1"/>
</dbReference>